<accession>A0ABR1B5Q6</accession>
<comment type="caution">
    <text evidence="2">The sequence shown here is derived from an EMBL/GenBank/DDBJ whole genome shotgun (WGS) entry which is preliminary data.</text>
</comment>
<organism evidence="2 3">
    <name type="scientific">Polyplax serrata</name>
    <name type="common">Common mouse louse</name>
    <dbReference type="NCBI Taxonomy" id="468196"/>
    <lineage>
        <taxon>Eukaryota</taxon>
        <taxon>Metazoa</taxon>
        <taxon>Ecdysozoa</taxon>
        <taxon>Arthropoda</taxon>
        <taxon>Hexapoda</taxon>
        <taxon>Insecta</taxon>
        <taxon>Pterygota</taxon>
        <taxon>Neoptera</taxon>
        <taxon>Paraneoptera</taxon>
        <taxon>Psocodea</taxon>
        <taxon>Troctomorpha</taxon>
        <taxon>Phthiraptera</taxon>
        <taxon>Anoplura</taxon>
        <taxon>Polyplacidae</taxon>
        <taxon>Polyplax</taxon>
    </lineage>
</organism>
<dbReference type="EMBL" id="JAWJWF010000003">
    <property type="protein sequence ID" value="KAK6635278.1"/>
    <property type="molecule type" value="Genomic_DNA"/>
</dbReference>
<dbReference type="PANTHER" id="PTHR16043">
    <property type="entry name" value="DALRD3 PROTEIN"/>
    <property type="match status" value="1"/>
</dbReference>
<dbReference type="Gene3D" id="1.10.730.10">
    <property type="entry name" value="Isoleucyl-tRNA Synthetase, Domain 1"/>
    <property type="match status" value="1"/>
</dbReference>
<evidence type="ECO:0000313" key="2">
    <source>
        <dbReference type="EMBL" id="KAK6635278.1"/>
    </source>
</evidence>
<dbReference type="InterPro" id="IPR009080">
    <property type="entry name" value="tRNAsynth_Ia_anticodon-bd"/>
</dbReference>
<dbReference type="SUPFAM" id="SSF47323">
    <property type="entry name" value="Anticodon-binding domain of a subclass of class I aminoacyl-tRNA synthetases"/>
    <property type="match status" value="1"/>
</dbReference>
<dbReference type="InterPro" id="IPR037380">
    <property type="entry name" value="DALRD3"/>
</dbReference>
<feature type="domain" description="DALR anticodon binding" evidence="1">
    <location>
        <begin position="123"/>
        <end position="258"/>
    </location>
</feature>
<protein>
    <recommendedName>
        <fullName evidence="1">DALR anticodon binding domain-containing protein</fullName>
    </recommendedName>
</protein>
<keyword evidence="3" id="KW-1185">Reference proteome</keyword>
<sequence length="258" mass="29246">MAGYEINDKAENIWLQVSTKNQNDGETGKPVVMLCGPILNAGTGRKEIEMTANEYRRLRLHDLQIISADKNTENPDGSSLEILAEASVKLTLLQVKATQSILLNLTKDFSRNRETASKGATFILYNVSRLAVIRKKYFRGVANQVYPALPPVEDIDFSVLSDPEEWALLFNYLLEYPSLIKRCAEDIIIGRPAVHNICKFLLNFCSVFSVYYRRNRILLESKQHLLPIVQARLMLAMAIEQVLENGLTLLSIEKIEEM</sequence>
<reference evidence="2 3" key="1">
    <citation type="submission" date="2023-09" db="EMBL/GenBank/DDBJ databases">
        <title>Genomes of two closely related lineages of the louse Polyplax serrata with different host specificities.</title>
        <authorList>
            <person name="Martinu J."/>
            <person name="Tarabai H."/>
            <person name="Stefka J."/>
            <person name="Hypsa V."/>
        </authorList>
    </citation>
    <scope>NUCLEOTIDE SEQUENCE [LARGE SCALE GENOMIC DNA]</scope>
    <source>
        <strain evidence="2">98ZLc_SE</strain>
    </source>
</reference>
<dbReference type="Proteomes" id="UP001359485">
    <property type="component" value="Unassembled WGS sequence"/>
</dbReference>
<dbReference type="InterPro" id="IPR008909">
    <property type="entry name" value="DALR_anticod-bd"/>
</dbReference>
<evidence type="ECO:0000259" key="1">
    <source>
        <dbReference type="SMART" id="SM00836"/>
    </source>
</evidence>
<gene>
    <name evidence="2" type="ORF">RUM44_000529</name>
</gene>
<proteinExistence type="predicted"/>
<name>A0ABR1B5Q6_POLSC</name>
<evidence type="ECO:0000313" key="3">
    <source>
        <dbReference type="Proteomes" id="UP001359485"/>
    </source>
</evidence>
<dbReference type="SMART" id="SM00836">
    <property type="entry name" value="DALR_1"/>
    <property type="match status" value="1"/>
</dbReference>
<dbReference type="PANTHER" id="PTHR16043:SF1">
    <property type="entry name" value="DALR ANTICODON-BINDING DOMAIN-CONTAINING PROTEIN 3"/>
    <property type="match status" value="1"/>
</dbReference>
<dbReference type="Pfam" id="PF05746">
    <property type="entry name" value="DALR_1"/>
    <property type="match status" value="1"/>
</dbReference>